<dbReference type="Pfam" id="PF00483">
    <property type="entry name" value="NTP_transferase"/>
    <property type="match status" value="1"/>
</dbReference>
<reference evidence="12 13" key="1">
    <citation type="submission" date="2015-07" db="EMBL/GenBank/DDBJ databases">
        <title>High-quality draft genome sequence of Oceanobacillus caeni HM6, a bacillus isolated from a human feces.</title>
        <authorList>
            <person name="Kumar J."/>
            <person name="Verma M.K."/>
            <person name="Pandey R."/>
            <person name="Bhambi M."/>
            <person name="Chauhan N."/>
        </authorList>
    </citation>
    <scope>NUCLEOTIDE SEQUENCE [LARGE SCALE GENOMIC DNA]</scope>
    <source>
        <strain evidence="12 13">HM6</strain>
    </source>
</reference>
<keyword evidence="6 9" id="KW-0067">ATP-binding</keyword>
<dbReference type="Proteomes" id="UP000037854">
    <property type="component" value="Unassembled WGS sequence"/>
</dbReference>
<dbReference type="InterPro" id="IPR011004">
    <property type="entry name" value="Trimer_LpxA-like_sf"/>
</dbReference>
<dbReference type="InterPro" id="IPR005836">
    <property type="entry name" value="ADP_Glu_pyroP_CS"/>
</dbReference>
<dbReference type="Pfam" id="PF24894">
    <property type="entry name" value="Hexapep_GlmU"/>
    <property type="match status" value="1"/>
</dbReference>
<name>A0ABR5MJA3_9BACI</name>
<feature type="site" description="Could play a key role in the communication between the regulatory and the substrate sites" evidence="9">
    <location>
        <position position="52"/>
    </location>
</feature>
<evidence type="ECO:0000256" key="6">
    <source>
        <dbReference type="ARBA" id="ARBA00022840"/>
    </source>
</evidence>
<dbReference type="CDD" id="cd04651">
    <property type="entry name" value="LbH_G1P_AT_C"/>
    <property type="match status" value="1"/>
</dbReference>
<dbReference type="GO" id="GO:0008878">
    <property type="term" value="F:glucose-1-phosphate adenylyltransferase activity"/>
    <property type="evidence" value="ECO:0007669"/>
    <property type="project" value="UniProtKB-EC"/>
</dbReference>
<evidence type="ECO:0000256" key="9">
    <source>
        <dbReference type="HAMAP-Rule" id="MF_00624"/>
    </source>
</evidence>
<feature type="binding site" evidence="9">
    <location>
        <position position="183"/>
    </location>
    <ligand>
        <name>alpha-D-glucose 1-phosphate</name>
        <dbReference type="ChEBI" id="CHEBI:58601"/>
    </ligand>
</feature>
<comment type="catalytic activity">
    <reaction evidence="9">
        <text>alpha-D-glucose 1-phosphate + ATP + H(+) = ADP-alpha-D-glucose + diphosphate</text>
        <dbReference type="Rhea" id="RHEA:12120"/>
        <dbReference type="ChEBI" id="CHEBI:15378"/>
        <dbReference type="ChEBI" id="CHEBI:30616"/>
        <dbReference type="ChEBI" id="CHEBI:33019"/>
        <dbReference type="ChEBI" id="CHEBI:57498"/>
        <dbReference type="ChEBI" id="CHEBI:58601"/>
        <dbReference type="EC" id="2.7.7.27"/>
    </reaction>
</comment>
<evidence type="ECO:0000256" key="2">
    <source>
        <dbReference type="ARBA" id="ARBA00022600"/>
    </source>
</evidence>
<feature type="binding site" evidence="9">
    <location>
        <position position="157"/>
    </location>
    <ligand>
        <name>alpha-D-glucose 1-phosphate</name>
        <dbReference type="ChEBI" id="CHEBI:58601"/>
    </ligand>
</feature>
<evidence type="ECO:0000256" key="8">
    <source>
        <dbReference type="ARBA" id="ARBA00023277"/>
    </source>
</evidence>
<keyword evidence="8 9" id="KW-0119">Carbohydrate metabolism</keyword>
<evidence type="ECO:0000313" key="13">
    <source>
        <dbReference type="Proteomes" id="UP000037854"/>
    </source>
</evidence>
<dbReference type="InterPro" id="IPR011831">
    <property type="entry name" value="ADP-Glc_PPase"/>
</dbReference>
<feature type="site" description="Could play a key role in the communication between the regulatory and the substrate sites" evidence="9">
    <location>
        <position position="91"/>
    </location>
</feature>
<comment type="pathway">
    <text evidence="9">Glycan biosynthesis; glycogen biosynthesis.</text>
</comment>
<sequence>MLLAGGEGKRLGALTNQIAKPAVPFGGKYRIIDFTLSNCSNSNIQTLGVLTQYSPLELNRHIGNGKPWDMDRRHGGVSVLSPYTAKTGGDWYSGTADAIYQNIHFINQYNPKYVLVISGDHIYQMNYQKLLNQHIRTKADATISVIKVPWEEASRFGILNTTDSLRIYEFEEKPEHPQSNLASMGIYIFTWETLKAYLIQDAMRKTSSHDFGKDIIPAMLGDEKRLYAYEFDGYWKDVGTIQSYWEANMDLLNNEQSGLSLDNNSWRIHTQDSNYPPQFIGKDATVRHSLINSGCFVYGKVEKSVLFSNAKVEKSSTVSQSILHSGVKVGRNSNLHRVIVMENTVIPEGTNIHVGDNDEPMVINQEILNGMLAMTGGGKQ</sequence>
<evidence type="ECO:0000313" key="12">
    <source>
        <dbReference type="EMBL" id="KPH75215.1"/>
    </source>
</evidence>
<evidence type="ECO:0000256" key="4">
    <source>
        <dbReference type="ARBA" id="ARBA00022695"/>
    </source>
</evidence>
<dbReference type="Gene3D" id="2.160.10.10">
    <property type="entry name" value="Hexapeptide repeat proteins"/>
    <property type="match status" value="1"/>
</dbReference>
<dbReference type="InterPro" id="IPR029044">
    <property type="entry name" value="Nucleotide-diphossugar_trans"/>
</dbReference>
<evidence type="ECO:0000256" key="7">
    <source>
        <dbReference type="ARBA" id="ARBA00023056"/>
    </source>
</evidence>
<feature type="binding site" evidence="9">
    <location>
        <position position="92"/>
    </location>
    <ligand>
        <name>alpha-D-glucose 1-phosphate</name>
        <dbReference type="ChEBI" id="CHEBI:58601"/>
    </ligand>
</feature>
<dbReference type="InterPro" id="IPR056818">
    <property type="entry name" value="GlmU/GlgC-like_hexapep"/>
</dbReference>
<dbReference type="PANTHER" id="PTHR43523:SF2">
    <property type="entry name" value="GLUCOSE-1-PHOSPHATE ADENYLYLTRANSFERASE"/>
    <property type="match status" value="1"/>
</dbReference>
<comment type="function">
    <text evidence="9">Involved in the biosynthesis of ADP-glucose, a building block required for the elongation reactions to produce glycogen. Catalyzes the reaction between ATP and alpha-D-glucose 1-phosphate (G1P) to produce pyrophosphate and ADP-Glc.</text>
</comment>
<evidence type="ECO:0000256" key="5">
    <source>
        <dbReference type="ARBA" id="ARBA00022741"/>
    </source>
</evidence>
<feature type="domain" description="Nucleotidyl transferase" evidence="10">
    <location>
        <begin position="1"/>
        <end position="253"/>
    </location>
</feature>
<dbReference type="PANTHER" id="PTHR43523">
    <property type="entry name" value="GLUCOSE-1-PHOSPHATE ADENYLYLTRANSFERASE-RELATED"/>
    <property type="match status" value="1"/>
</dbReference>
<dbReference type="HAMAP" id="MF_00624">
    <property type="entry name" value="GlgC"/>
    <property type="match status" value="1"/>
</dbReference>
<keyword evidence="5 9" id="KW-0547">Nucleotide-binding</keyword>
<feature type="binding site" evidence="9">
    <location>
        <begin position="172"/>
        <end position="173"/>
    </location>
    <ligand>
        <name>alpha-D-glucose 1-phosphate</name>
        <dbReference type="ChEBI" id="CHEBI:58601"/>
    </ligand>
</feature>
<keyword evidence="4 9" id="KW-0548">Nucleotidyltransferase</keyword>
<dbReference type="Gene3D" id="3.90.550.10">
    <property type="entry name" value="Spore Coat Polysaccharide Biosynthesis Protein SpsA, Chain A"/>
    <property type="match status" value="1"/>
</dbReference>
<accession>A0ABR5MJA3</accession>
<proteinExistence type="inferred from homology"/>
<evidence type="ECO:0000259" key="10">
    <source>
        <dbReference type="Pfam" id="PF00483"/>
    </source>
</evidence>
<evidence type="ECO:0000259" key="11">
    <source>
        <dbReference type="Pfam" id="PF24894"/>
    </source>
</evidence>
<dbReference type="CDD" id="cd02508">
    <property type="entry name" value="ADP_Glucose_PP"/>
    <property type="match status" value="1"/>
</dbReference>
<keyword evidence="2 9" id="KW-0321">Glycogen metabolism</keyword>
<feature type="domain" description="Glucose-1-phosphate adenylyltransferase/Bifunctional protein GlmU-like C-terminal hexapeptide" evidence="11">
    <location>
        <begin position="282"/>
        <end position="354"/>
    </location>
</feature>
<comment type="subunit">
    <text evidence="9">Homotetramer.</text>
</comment>
<dbReference type="SUPFAM" id="SSF51161">
    <property type="entry name" value="Trimeric LpxA-like enzymes"/>
    <property type="match status" value="1"/>
</dbReference>
<gene>
    <name evidence="9 12" type="primary">glgC</name>
    <name evidence="12" type="ORF">AFL42_08920</name>
</gene>
<keyword evidence="13" id="KW-1185">Reference proteome</keyword>
<dbReference type="PROSITE" id="PS00809">
    <property type="entry name" value="ADP_GLC_PYROPHOSPH_2"/>
    <property type="match status" value="1"/>
</dbReference>
<comment type="similarity">
    <text evidence="1 9">Belongs to the bacterial/plant glucose-1-phosphate adenylyltransferase family.</text>
</comment>
<dbReference type="PROSITE" id="PS00808">
    <property type="entry name" value="ADP_GLC_PYROPHOSPH_1"/>
    <property type="match status" value="1"/>
</dbReference>
<keyword evidence="7 9" id="KW-0320">Glycogen biosynthesis</keyword>
<protein>
    <recommendedName>
        <fullName evidence="9">Glucose-1-phosphate adenylyltransferase</fullName>
        <ecNumber evidence="9">2.7.7.27</ecNumber>
    </recommendedName>
    <alternativeName>
        <fullName evidence="9">ADP-glucose pyrophosphorylase</fullName>
        <shortName evidence="9">ADPGlc PPase</shortName>
    </alternativeName>
    <alternativeName>
        <fullName evidence="9">ADP-glucose synthase</fullName>
    </alternativeName>
</protein>
<dbReference type="InterPro" id="IPR023049">
    <property type="entry name" value="GlgC_bac"/>
</dbReference>
<organism evidence="12 13">
    <name type="scientific">Oceanobacillus caeni</name>
    <dbReference type="NCBI Taxonomy" id="405946"/>
    <lineage>
        <taxon>Bacteria</taxon>
        <taxon>Bacillati</taxon>
        <taxon>Bacillota</taxon>
        <taxon>Bacilli</taxon>
        <taxon>Bacillales</taxon>
        <taxon>Bacillaceae</taxon>
        <taxon>Oceanobacillus</taxon>
    </lineage>
</organism>
<dbReference type="SUPFAM" id="SSF53448">
    <property type="entry name" value="Nucleotide-diphospho-sugar transferases"/>
    <property type="match status" value="1"/>
</dbReference>
<dbReference type="InterPro" id="IPR005835">
    <property type="entry name" value="NTP_transferase_dom"/>
</dbReference>
<dbReference type="NCBIfam" id="TIGR02091">
    <property type="entry name" value="glgC"/>
    <property type="match status" value="1"/>
</dbReference>
<dbReference type="NCBIfam" id="NF003670">
    <property type="entry name" value="PRK05293.1"/>
    <property type="match status" value="1"/>
</dbReference>
<comment type="caution">
    <text evidence="12">The sequence shown here is derived from an EMBL/GenBank/DDBJ whole genome shotgun (WGS) entry which is preliminary data.</text>
</comment>
<dbReference type="EC" id="2.7.7.27" evidence="9"/>
<dbReference type="EMBL" id="LGTK01000025">
    <property type="protein sequence ID" value="KPH75215.1"/>
    <property type="molecule type" value="Genomic_DNA"/>
</dbReference>
<keyword evidence="3 9" id="KW-0808">Transferase</keyword>
<dbReference type="PROSITE" id="PS00810">
    <property type="entry name" value="ADP_GLC_PYROPHOSPH_3"/>
    <property type="match status" value="1"/>
</dbReference>
<evidence type="ECO:0000256" key="1">
    <source>
        <dbReference type="ARBA" id="ARBA00010443"/>
    </source>
</evidence>
<evidence type="ECO:0000256" key="3">
    <source>
        <dbReference type="ARBA" id="ARBA00022679"/>
    </source>
</evidence>